<organism evidence="3 4">
    <name type="scientific">Clostridium saccharoperbutylacetonicum N1-4(HMT)</name>
    <dbReference type="NCBI Taxonomy" id="931276"/>
    <lineage>
        <taxon>Bacteria</taxon>
        <taxon>Bacillati</taxon>
        <taxon>Bacillota</taxon>
        <taxon>Clostridia</taxon>
        <taxon>Eubacteriales</taxon>
        <taxon>Clostridiaceae</taxon>
        <taxon>Clostridium</taxon>
    </lineage>
</organism>
<gene>
    <name evidence="3" type="ORF">Cspa_c28190</name>
</gene>
<reference evidence="3 4" key="1">
    <citation type="submission" date="2013-02" db="EMBL/GenBank/DDBJ databases">
        <title>Genome sequence of Clostridium saccharoperbutylacetonicum N1-4(HMT).</title>
        <authorList>
            <person name="Poehlein A."/>
            <person name="Daniel R."/>
        </authorList>
    </citation>
    <scope>NUCLEOTIDE SEQUENCE [LARGE SCALE GENOMIC DNA]</scope>
    <source>
        <strain evidence="4">N1-4(HMT)</strain>
    </source>
</reference>
<feature type="chain" id="PRO_5004015765" description="Outer membrane protein" evidence="2">
    <location>
        <begin position="28"/>
        <end position="434"/>
    </location>
</feature>
<dbReference type="AlphaFoldDB" id="M1MYV2"/>
<dbReference type="EMBL" id="CP004121">
    <property type="protein sequence ID" value="AGF56582.1"/>
    <property type="molecule type" value="Genomic_DNA"/>
</dbReference>
<dbReference type="Gene3D" id="1.20.1600.10">
    <property type="entry name" value="Outer membrane efflux proteins (OEP)"/>
    <property type="match status" value="1"/>
</dbReference>
<dbReference type="HOGENOM" id="CLU_610737_0_0_9"/>
<evidence type="ECO:0000313" key="3">
    <source>
        <dbReference type="EMBL" id="AGF56582.1"/>
    </source>
</evidence>
<keyword evidence="2" id="KW-0732">Signal</keyword>
<feature type="coiled-coil region" evidence="1">
    <location>
        <begin position="334"/>
        <end position="379"/>
    </location>
</feature>
<feature type="signal peptide" evidence="2">
    <location>
        <begin position="1"/>
        <end position="27"/>
    </location>
</feature>
<dbReference type="Proteomes" id="UP000011728">
    <property type="component" value="Chromosome"/>
</dbReference>
<dbReference type="RefSeq" id="WP_015392901.1">
    <property type="nucleotide sequence ID" value="NC_020291.1"/>
</dbReference>
<dbReference type="GO" id="GO:0015562">
    <property type="term" value="F:efflux transmembrane transporter activity"/>
    <property type="evidence" value="ECO:0007669"/>
    <property type="project" value="InterPro"/>
</dbReference>
<name>M1MYV2_9CLOT</name>
<evidence type="ECO:0000256" key="1">
    <source>
        <dbReference type="SAM" id="Coils"/>
    </source>
</evidence>
<protein>
    <recommendedName>
        <fullName evidence="5">Outer membrane protein</fullName>
    </recommendedName>
</protein>
<accession>M1MYV2</accession>
<proteinExistence type="predicted"/>
<evidence type="ECO:0008006" key="5">
    <source>
        <dbReference type="Google" id="ProtNLM"/>
    </source>
</evidence>
<keyword evidence="1" id="KW-0175">Coiled coil</keyword>
<dbReference type="PATRIC" id="fig|931276.5.peg.2833"/>
<dbReference type="eggNOG" id="COG1538">
    <property type="taxonomic scope" value="Bacteria"/>
</dbReference>
<evidence type="ECO:0000313" key="4">
    <source>
        <dbReference type="Proteomes" id="UP000011728"/>
    </source>
</evidence>
<evidence type="ECO:0000256" key="2">
    <source>
        <dbReference type="SAM" id="SignalP"/>
    </source>
</evidence>
<dbReference type="KEGG" id="csr:Cspa_c28190"/>
<keyword evidence="4" id="KW-1185">Reference proteome</keyword>
<sequence>MKKIYKKAAAIGVGLIVISGNIVPAFAEETSKSSEAIVKQTITTQNYGQAVDGKPIITLDIIIKSAIDNSDKLALKSKEISMYRNKMDLQDKTNDFYESIGQKKYDFPYDKLELQEKQTKQSKDFLADQIANDITGKYNAIILKQIDLNKAKDNLEIKNKELADVRTKVSVGMATDNQLNDKGIEIKALQDDIKAKEDSLKNATDYLGVLTNFNLSNYTLDQNIEYDVFRIEGSEEEYFDDKIDTYLKYNDEMIKLSKDYLKELKDDGIKNILKNDIPSIPDKTKFAGVDKTTGIPNFDSNGYALALIGYMQNQQIFLKKLDAYGSYLDGQYNLEESRVKIDDARKNLKNGLKECYSTLLDLENKINTVKEQINSANTKLTYAKSQVDIGMMTENNYKAAVLKSKDLDTSLRQLINTYNTLKESIQKPWILKTK</sequence>
<dbReference type="SUPFAM" id="SSF56954">
    <property type="entry name" value="Outer membrane efflux proteins (OEP)"/>
    <property type="match status" value="1"/>
</dbReference>
<dbReference type="STRING" id="36745.CLSAP_25720"/>
<feature type="coiled-coil region" evidence="1">
    <location>
        <begin position="148"/>
        <end position="206"/>
    </location>
</feature>